<name>A0A165W8J4_9AGAM</name>
<reference evidence="2 3" key="1">
    <citation type="journal article" date="2016" name="Mol. Biol. Evol.">
        <title>Comparative Genomics of Early-Diverging Mushroom-Forming Fungi Provides Insights into the Origins of Lignocellulose Decay Capabilities.</title>
        <authorList>
            <person name="Nagy L.G."/>
            <person name="Riley R."/>
            <person name="Tritt A."/>
            <person name="Adam C."/>
            <person name="Daum C."/>
            <person name="Floudas D."/>
            <person name="Sun H."/>
            <person name="Yadav J.S."/>
            <person name="Pangilinan J."/>
            <person name="Larsson K.H."/>
            <person name="Matsuura K."/>
            <person name="Barry K."/>
            <person name="Labutti K."/>
            <person name="Kuo R."/>
            <person name="Ohm R.A."/>
            <person name="Bhattacharya S.S."/>
            <person name="Shirouzu T."/>
            <person name="Yoshinaga Y."/>
            <person name="Martin F.M."/>
            <person name="Grigoriev I.V."/>
            <person name="Hibbett D.S."/>
        </authorList>
    </citation>
    <scope>NUCLEOTIDE SEQUENCE [LARGE SCALE GENOMIC DNA]</scope>
    <source>
        <strain evidence="2 3">HHB14362 ss-1</strain>
    </source>
</reference>
<dbReference type="Proteomes" id="UP000076761">
    <property type="component" value="Unassembled WGS sequence"/>
</dbReference>
<dbReference type="InParanoid" id="A0A165W8J4"/>
<keyword evidence="3" id="KW-1185">Reference proteome</keyword>
<evidence type="ECO:0000256" key="1">
    <source>
        <dbReference type="SAM" id="MobiDB-lite"/>
    </source>
</evidence>
<sequence length="214" mass="22929">MMSSGSSPVRSTSSSSPRRSPTDVRVGGSGHDLYVGSQGASLGRVPSSRKIAPLPRRSPAVLSQLPAVLTPRANPLDVSYLAGKSSDGPSARYFPMSDTRSSSPISSVESSSRNVSRRSSPSSDDDDDSYIPSTPFQQHHELSPVTWDPFAITGSPVLSDLFSDRSPPAKGLQLNLGGVDANMMPFHGCERPLACDDYAFLDRRKLLHLHTDFA</sequence>
<feature type="compositionally biased region" description="Low complexity" evidence="1">
    <location>
        <begin position="1"/>
        <end position="19"/>
    </location>
</feature>
<gene>
    <name evidence="2" type="ORF">NEOLEDRAFT_40175</name>
</gene>
<protein>
    <submittedName>
        <fullName evidence="2">Uncharacterized protein</fullName>
    </submittedName>
</protein>
<dbReference type="AlphaFoldDB" id="A0A165W8J4"/>
<feature type="compositionally biased region" description="Low complexity" evidence="1">
    <location>
        <begin position="100"/>
        <end position="122"/>
    </location>
</feature>
<evidence type="ECO:0000313" key="3">
    <source>
        <dbReference type="Proteomes" id="UP000076761"/>
    </source>
</evidence>
<evidence type="ECO:0000313" key="2">
    <source>
        <dbReference type="EMBL" id="KZT30835.1"/>
    </source>
</evidence>
<organism evidence="2 3">
    <name type="scientific">Neolentinus lepideus HHB14362 ss-1</name>
    <dbReference type="NCBI Taxonomy" id="1314782"/>
    <lineage>
        <taxon>Eukaryota</taxon>
        <taxon>Fungi</taxon>
        <taxon>Dikarya</taxon>
        <taxon>Basidiomycota</taxon>
        <taxon>Agaricomycotina</taxon>
        <taxon>Agaricomycetes</taxon>
        <taxon>Gloeophyllales</taxon>
        <taxon>Gloeophyllaceae</taxon>
        <taxon>Neolentinus</taxon>
    </lineage>
</organism>
<accession>A0A165W8J4</accession>
<proteinExistence type="predicted"/>
<dbReference type="EMBL" id="KV425551">
    <property type="protein sequence ID" value="KZT30835.1"/>
    <property type="molecule type" value="Genomic_DNA"/>
</dbReference>
<feature type="region of interest" description="Disordered" evidence="1">
    <location>
        <begin position="1"/>
        <end position="137"/>
    </location>
</feature>